<feature type="binding site" description="covalent" evidence="8">
    <location>
        <position position="133"/>
    </location>
    <ligand>
        <name>heme c</name>
        <dbReference type="ChEBI" id="CHEBI:61717"/>
        <label>2</label>
    </ligand>
</feature>
<evidence type="ECO:0000256" key="2">
    <source>
        <dbReference type="ARBA" id="ARBA00022448"/>
    </source>
</evidence>
<dbReference type="InterPro" id="IPR036909">
    <property type="entry name" value="Cyt_c-like_dom_sf"/>
</dbReference>
<keyword evidence="4 9" id="KW-0479">Metal-binding</keyword>
<dbReference type="GO" id="GO:0005506">
    <property type="term" value="F:iron ion binding"/>
    <property type="evidence" value="ECO:0007669"/>
    <property type="project" value="InterPro"/>
</dbReference>
<gene>
    <name evidence="12" type="ORF">ENI96_12570</name>
</gene>
<dbReference type="GO" id="GO:0009055">
    <property type="term" value="F:electron transfer activity"/>
    <property type="evidence" value="ECO:0007669"/>
    <property type="project" value="InterPro"/>
</dbReference>
<dbReference type="AlphaFoldDB" id="A0A831RNC7"/>
<feature type="binding site" description="covalent" evidence="8">
    <location>
        <position position="46"/>
    </location>
    <ligand>
        <name>heme c</name>
        <dbReference type="ChEBI" id="CHEBI:61717"/>
        <label>1</label>
    </ligand>
</feature>
<comment type="subcellular location">
    <subcellularLocation>
        <location evidence="1">Periplasm</location>
    </subcellularLocation>
</comment>
<name>A0A831RNC7_9GAMM</name>
<evidence type="ECO:0000256" key="4">
    <source>
        <dbReference type="ARBA" id="ARBA00022723"/>
    </source>
</evidence>
<protein>
    <submittedName>
        <fullName evidence="12">Cytochrome c4</fullName>
    </submittedName>
</protein>
<dbReference type="InterPro" id="IPR024167">
    <property type="entry name" value="Cytochrome_c4-like"/>
</dbReference>
<evidence type="ECO:0000259" key="11">
    <source>
        <dbReference type="PROSITE" id="PS51007"/>
    </source>
</evidence>
<feature type="binding site" description="axial binding residue" evidence="9">
    <location>
        <position position="177"/>
    </location>
    <ligand>
        <name>heme c</name>
        <dbReference type="ChEBI" id="CHEBI:61717"/>
        <label>2</label>
    </ligand>
    <ligandPart>
        <name>Fe</name>
        <dbReference type="ChEBI" id="CHEBI:18248"/>
    </ligandPart>
</feature>
<keyword evidence="2" id="KW-0813">Transport</keyword>
<evidence type="ECO:0000256" key="5">
    <source>
        <dbReference type="ARBA" id="ARBA00022764"/>
    </source>
</evidence>
<feature type="binding site" description="axial binding residue" evidence="9">
    <location>
        <position position="137"/>
    </location>
    <ligand>
        <name>heme c</name>
        <dbReference type="ChEBI" id="CHEBI:61717"/>
        <label>2</label>
    </ligand>
    <ligandPart>
        <name>Fe</name>
        <dbReference type="ChEBI" id="CHEBI:18248"/>
    </ligandPart>
</feature>
<dbReference type="PANTHER" id="PTHR33751:SF9">
    <property type="entry name" value="CYTOCHROME C4"/>
    <property type="match status" value="1"/>
</dbReference>
<keyword evidence="10" id="KW-0732">Signal</keyword>
<evidence type="ECO:0000256" key="3">
    <source>
        <dbReference type="ARBA" id="ARBA00022617"/>
    </source>
</evidence>
<dbReference type="Proteomes" id="UP000886251">
    <property type="component" value="Unassembled WGS sequence"/>
</dbReference>
<keyword evidence="6" id="KW-0249">Electron transport</keyword>
<sequence>MIYKTLTKALLVAGLAIGASTAAYAEKPKLMMGASAKMLADTCYGCHGTDGASGGPATPTISGLSKDYFVETMEGFAEDEIPSTIMGRIAKGYTKDEIKMLADYFGDKPFVKAKQGFDAKLAKKGKKLHKKYCEKCHADGGSTAEDDAGILAGQWTPYLTWQFADFKAGEREAPKKMRKKMKKMLSREGSAGLEALINYYASQQK</sequence>
<keyword evidence="7 9" id="KW-0408">Iron</keyword>
<evidence type="ECO:0000256" key="10">
    <source>
        <dbReference type="SAM" id="SignalP"/>
    </source>
</evidence>
<feature type="binding site" description="covalent" evidence="8">
    <location>
        <position position="43"/>
    </location>
    <ligand>
        <name>heme c</name>
        <dbReference type="ChEBI" id="CHEBI:61717"/>
        <label>1</label>
    </ligand>
</feature>
<feature type="binding site" description="covalent" evidence="8">
    <location>
        <position position="136"/>
    </location>
    <ligand>
        <name>heme c</name>
        <dbReference type="ChEBI" id="CHEBI:61717"/>
        <label>2</label>
    </ligand>
</feature>
<dbReference type="Gene3D" id="1.10.760.10">
    <property type="entry name" value="Cytochrome c-like domain"/>
    <property type="match status" value="2"/>
</dbReference>
<keyword evidence="3 8" id="KW-0349">Heme</keyword>
<comment type="caution">
    <text evidence="12">The sequence shown here is derived from an EMBL/GenBank/DDBJ whole genome shotgun (WGS) entry which is preliminary data.</text>
</comment>
<feature type="domain" description="Cytochrome c" evidence="11">
    <location>
        <begin position="28"/>
        <end position="109"/>
    </location>
</feature>
<dbReference type="SUPFAM" id="SSF46626">
    <property type="entry name" value="Cytochrome c"/>
    <property type="match status" value="2"/>
</dbReference>
<dbReference type="GO" id="GO:0042597">
    <property type="term" value="C:periplasmic space"/>
    <property type="evidence" value="ECO:0007669"/>
    <property type="project" value="UniProtKB-SubCell"/>
</dbReference>
<dbReference type="PROSITE" id="PS51007">
    <property type="entry name" value="CYTC"/>
    <property type="match status" value="2"/>
</dbReference>
<evidence type="ECO:0000256" key="8">
    <source>
        <dbReference type="PIRSR" id="PIRSR000005-1"/>
    </source>
</evidence>
<dbReference type="PANTHER" id="PTHR33751">
    <property type="entry name" value="CBB3-TYPE CYTOCHROME C OXIDASE SUBUNIT FIXP"/>
    <property type="match status" value="1"/>
</dbReference>
<feature type="signal peptide" evidence="10">
    <location>
        <begin position="1"/>
        <end position="25"/>
    </location>
</feature>
<dbReference type="EMBL" id="DRKP01000157">
    <property type="protein sequence ID" value="HEB97247.1"/>
    <property type="molecule type" value="Genomic_DNA"/>
</dbReference>
<reference evidence="12" key="1">
    <citation type="journal article" date="2020" name="mSystems">
        <title>Genome- and Community-Level Interaction Insights into Carbon Utilization and Element Cycling Functions of Hydrothermarchaeota in Hydrothermal Sediment.</title>
        <authorList>
            <person name="Zhou Z."/>
            <person name="Liu Y."/>
            <person name="Xu W."/>
            <person name="Pan J."/>
            <person name="Luo Z.H."/>
            <person name="Li M."/>
        </authorList>
    </citation>
    <scope>NUCLEOTIDE SEQUENCE [LARGE SCALE GENOMIC DNA]</scope>
    <source>
        <strain evidence="12">HyVt-443</strain>
    </source>
</reference>
<evidence type="ECO:0000256" key="6">
    <source>
        <dbReference type="ARBA" id="ARBA00022982"/>
    </source>
</evidence>
<dbReference type="InterPro" id="IPR009056">
    <property type="entry name" value="Cyt_c-like_dom"/>
</dbReference>
<accession>A0A831RNC7</accession>
<comment type="PTM">
    <text evidence="8">Binds 2 heme c groups covalently per subunit.</text>
</comment>
<feature type="binding site" description="axial binding residue" evidence="9">
    <location>
        <position position="86"/>
    </location>
    <ligand>
        <name>heme c</name>
        <dbReference type="ChEBI" id="CHEBI:61717"/>
        <label>1</label>
    </ligand>
    <ligandPart>
        <name>Fe</name>
        <dbReference type="ChEBI" id="CHEBI:18248"/>
    </ligandPart>
</feature>
<keyword evidence="5" id="KW-0574">Periplasm</keyword>
<feature type="binding site" description="axial binding residue" evidence="9">
    <location>
        <position position="47"/>
    </location>
    <ligand>
        <name>heme c</name>
        <dbReference type="ChEBI" id="CHEBI:61717"/>
        <label>1</label>
    </ligand>
    <ligandPart>
        <name>Fe</name>
        <dbReference type="ChEBI" id="CHEBI:18248"/>
    </ligandPart>
</feature>
<dbReference type="PIRSF" id="PIRSF000005">
    <property type="entry name" value="Cytochrome_c4"/>
    <property type="match status" value="1"/>
</dbReference>
<feature type="domain" description="Cytochrome c" evidence="11">
    <location>
        <begin position="120"/>
        <end position="204"/>
    </location>
</feature>
<evidence type="ECO:0000313" key="12">
    <source>
        <dbReference type="EMBL" id="HEB97247.1"/>
    </source>
</evidence>
<dbReference type="InterPro" id="IPR050597">
    <property type="entry name" value="Cytochrome_c_Oxidase_Subunit"/>
</dbReference>
<dbReference type="GO" id="GO:0020037">
    <property type="term" value="F:heme binding"/>
    <property type="evidence" value="ECO:0007669"/>
    <property type="project" value="InterPro"/>
</dbReference>
<organism evidence="12">
    <name type="scientific">Sedimenticola thiotaurini</name>
    <dbReference type="NCBI Taxonomy" id="1543721"/>
    <lineage>
        <taxon>Bacteria</taxon>
        <taxon>Pseudomonadati</taxon>
        <taxon>Pseudomonadota</taxon>
        <taxon>Gammaproteobacteria</taxon>
        <taxon>Chromatiales</taxon>
        <taxon>Sedimenticolaceae</taxon>
        <taxon>Sedimenticola</taxon>
    </lineage>
</organism>
<feature type="chain" id="PRO_5032907326" evidence="10">
    <location>
        <begin position="26"/>
        <end position="205"/>
    </location>
</feature>
<evidence type="ECO:0000256" key="1">
    <source>
        <dbReference type="ARBA" id="ARBA00004418"/>
    </source>
</evidence>
<evidence type="ECO:0000256" key="9">
    <source>
        <dbReference type="PIRSR" id="PIRSR000005-2"/>
    </source>
</evidence>
<proteinExistence type="predicted"/>
<evidence type="ECO:0000256" key="7">
    <source>
        <dbReference type="ARBA" id="ARBA00023004"/>
    </source>
</evidence>